<keyword evidence="2" id="KW-1185">Reference proteome</keyword>
<comment type="caution">
    <text evidence="1">The sequence shown here is derived from an EMBL/GenBank/DDBJ whole genome shotgun (WGS) entry which is preliminary data.</text>
</comment>
<reference evidence="1 2" key="1">
    <citation type="submission" date="2024-04" db="EMBL/GenBank/DDBJ databases">
        <title>Defined microbial consortia suppress multidrug-resistant proinflammatory Enterobacteriaceae via ecological control.</title>
        <authorList>
            <person name="Furuichi M."/>
            <person name="Kawaguchi T."/>
            <person name="Pust M."/>
            <person name="Yasuma K."/>
            <person name="Plichta D."/>
            <person name="Hasegawa N."/>
            <person name="Ohya T."/>
            <person name="Bhattarai S."/>
            <person name="Sasajima S."/>
            <person name="Aoto Y."/>
            <person name="Tuganbaev T."/>
            <person name="Yaginuma M."/>
            <person name="Ueda M."/>
            <person name="Okahashi N."/>
            <person name="Amafuji K."/>
            <person name="Kiridooshi Y."/>
            <person name="Sugita K."/>
            <person name="Strazar M."/>
            <person name="Skelly A."/>
            <person name="Suda W."/>
            <person name="Hattori M."/>
            <person name="Nakamoto N."/>
            <person name="Caballero S."/>
            <person name="Norman J."/>
            <person name="Olle B."/>
            <person name="Tanoue T."/>
            <person name="Arita M."/>
            <person name="Bucci V."/>
            <person name="Atarashi K."/>
            <person name="Xavier R."/>
            <person name="Honda K."/>
        </authorList>
    </citation>
    <scope>NUCLEOTIDE SEQUENCE [LARGE SCALE GENOMIC DNA]</scope>
    <source>
        <strain evidence="2">k04-0078-D8-1</strain>
    </source>
</reference>
<organism evidence="1 2">
    <name type="scientific">Blautia hominis</name>
    <dbReference type="NCBI Taxonomy" id="2025493"/>
    <lineage>
        <taxon>Bacteria</taxon>
        <taxon>Bacillati</taxon>
        <taxon>Bacillota</taxon>
        <taxon>Clostridia</taxon>
        <taxon>Lachnospirales</taxon>
        <taxon>Lachnospiraceae</taxon>
        <taxon>Blautia</taxon>
    </lineage>
</organism>
<gene>
    <name evidence="1" type="ORF">K040078D81_23030</name>
</gene>
<dbReference type="EMBL" id="BAABYW010000001">
    <property type="protein sequence ID" value="GAA6408186.1"/>
    <property type="molecule type" value="Genomic_DNA"/>
</dbReference>
<evidence type="ECO:0000313" key="2">
    <source>
        <dbReference type="Proteomes" id="UP001600943"/>
    </source>
</evidence>
<evidence type="ECO:0000313" key="1">
    <source>
        <dbReference type="EMBL" id="GAA6408186.1"/>
    </source>
</evidence>
<dbReference type="Proteomes" id="UP001600943">
    <property type="component" value="Unassembled WGS sequence"/>
</dbReference>
<accession>A0ABQ0B9Q1</accession>
<name>A0ABQ0B9Q1_9FIRM</name>
<proteinExistence type="predicted"/>
<protein>
    <submittedName>
        <fullName evidence="1">Uncharacterized protein</fullName>
    </submittedName>
</protein>
<sequence length="41" mass="4720">MRPGCWPVMQTKMQYHHYGKLTGDYDGLENETAVIALLHSK</sequence>